<dbReference type="GO" id="GO:0005737">
    <property type="term" value="C:cytoplasm"/>
    <property type="evidence" value="ECO:0007669"/>
    <property type="project" value="TreeGrafter"/>
</dbReference>
<dbReference type="PROSITE" id="PS50405">
    <property type="entry name" value="GST_CTER"/>
    <property type="match status" value="1"/>
</dbReference>
<dbReference type="PANTHER" id="PTHR32419">
    <property type="entry name" value="GLUTATHIONYL-HYDROQUINONE REDUCTASE"/>
    <property type="match status" value="1"/>
</dbReference>
<comment type="caution">
    <text evidence="2">The sequence shown here is derived from an EMBL/GenBank/DDBJ whole genome shotgun (WGS) entry which is preliminary data.</text>
</comment>
<dbReference type="EMBL" id="JAYKXP010000020">
    <property type="protein sequence ID" value="KAK7047383.1"/>
    <property type="molecule type" value="Genomic_DNA"/>
</dbReference>
<dbReference type="CDD" id="cd03190">
    <property type="entry name" value="GST_C_Omega_like"/>
    <property type="match status" value="1"/>
</dbReference>
<dbReference type="Gene3D" id="3.40.30.10">
    <property type="entry name" value="Glutaredoxin"/>
    <property type="match status" value="1"/>
</dbReference>
<keyword evidence="2" id="KW-0560">Oxidoreductase</keyword>
<evidence type="ECO:0000313" key="2">
    <source>
        <dbReference type="EMBL" id="KAK7047383.1"/>
    </source>
</evidence>
<dbReference type="InterPro" id="IPR010987">
    <property type="entry name" value="Glutathione-S-Trfase_C-like"/>
</dbReference>
<dbReference type="Gene3D" id="1.20.1050.10">
    <property type="match status" value="1"/>
</dbReference>
<sequence length="228" mass="26210">MDDTDVRKQPIAADGSFHRQTSKFRDIIEKGGKYEPERAVTTASPRMTTAGWPFAVVDKFPGSEVDPLYNSETVTDLYRRADPTYPGKFTVPVLWDKKTQTIVNNESSEIIRIFNSAFNELLPPEYAKIDLYPEELRKEVDKVNEWVYSDINNGVYRVGFATTQRAYEDAVYPLFAALDRAEEKLRGKEFLVGNRLTEADVRLWVTIIRFDAAYHTQFKCNIKDTVAF</sequence>
<dbReference type="EC" id="1.8.5.7" evidence="2"/>
<evidence type="ECO:0000259" key="1">
    <source>
        <dbReference type="PROSITE" id="PS50405"/>
    </source>
</evidence>
<dbReference type="Pfam" id="PF13410">
    <property type="entry name" value="GST_C_2"/>
    <property type="match status" value="1"/>
</dbReference>
<dbReference type="InterPro" id="IPR047047">
    <property type="entry name" value="GST_Omega-like_C"/>
</dbReference>
<organism evidence="2 3">
    <name type="scientific">Paramarasmius palmivorus</name>
    <dbReference type="NCBI Taxonomy" id="297713"/>
    <lineage>
        <taxon>Eukaryota</taxon>
        <taxon>Fungi</taxon>
        <taxon>Dikarya</taxon>
        <taxon>Basidiomycota</taxon>
        <taxon>Agaricomycotina</taxon>
        <taxon>Agaricomycetes</taxon>
        <taxon>Agaricomycetidae</taxon>
        <taxon>Agaricales</taxon>
        <taxon>Marasmiineae</taxon>
        <taxon>Marasmiaceae</taxon>
        <taxon>Paramarasmius</taxon>
    </lineage>
</organism>
<dbReference type="InterPro" id="IPR016639">
    <property type="entry name" value="GST_Omega/GSH"/>
</dbReference>
<dbReference type="GO" id="GO:0004364">
    <property type="term" value="F:glutathione transferase activity"/>
    <property type="evidence" value="ECO:0007669"/>
    <property type="project" value="InterPro"/>
</dbReference>
<dbReference type="AlphaFoldDB" id="A0AAW0D8I2"/>
<name>A0AAW0D8I2_9AGAR</name>
<feature type="domain" description="GST C-terminal" evidence="1">
    <location>
        <begin position="133"/>
        <end position="228"/>
    </location>
</feature>
<dbReference type="Proteomes" id="UP001383192">
    <property type="component" value="Unassembled WGS sequence"/>
</dbReference>
<dbReference type="PANTHER" id="PTHR32419:SF6">
    <property type="entry name" value="GLUTATHIONE S-TRANSFERASE OMEGA-LIKE 1-RELATED"/>
    <property type="match status" value="1"/>
</dbReference>
<evidence type="ECO:0000313" key="3">
    <source>
        <dbReference type="Proteomes" id="UP001383192"/>
    </source>
</evidence>
<reference evidence="2 3" key="1">
    <citation type="submission" date="2024-01" db="EMBL/GenBank/DDBJ databases">
        <title>A draft genome for a cacao thread blight-causing isolate of Paramarasmius palmivorus.</title>
        <authorList>
            <person name="Baruah I.K."/>
            <person name="Bukari Y."/>
            <person name="Amoako-Attah I."/>
            <person name="Meinhardt L.W."/>
            <person name="Bailey B.A."/>
            <person name="Cohen S.P."/>
        </authorList>
    </citation>
    <scope>NUCLEOTIDE SEQUENCE [LARGE SCALE GENOMIC DNA]</scope>
    <source>
        <strain evidence="2 3">GH-12</strain>
    </source>
</reference>
<dbReference type="SUPFAM" id="SSF47616">
    <property type="entry name" value="GST C-terminal domain-like"/>
    <property type="match status" value="1"/>
</dbReference>
<accession>A0AAW0D8I2</accession>
<protein>
    <submittedName>
        <fullName evidence="2">S-glutathionyl-(Chloro)hydroquinone reductase</fullName>
        <ecNumber evidence="2">1.8.5.7</ecNumber>
    </submittedName>
</protein>
<proteinExistence type="predicted"/>
<gene>
    <name evidence="2" type="primary">ECM4_1</name>
    <name evidence="2" type="ORF">VNI00_006614</name>
</gene>
<dbReference type="GO" id="GO:0016491">
    <property type="term" value="F:oxidoreductase activity"/>
    <property type="evidence" value="ECO:0007669"/>
    <property type="project" value="UniProtKB-KW"/>
</dbReference>
<keyword evidence="3" id="KW-1185">Reference proteome</keyword>
<dbReference type="InterPro" id="IPR036282">
    <property type="entry name" value="Glutathione-S-Trfase_C_sf"/>
</dbReference>